<feature type="domain" description="RNase H type-1" evidence="1">
    <location>
        <begin position="34"/>
        <end position="103"/>
    </location>
</feature>
<gene>
    <name evidence="2" type="ORF">V6N11_032989</name>
</gene>
<evidence type="ECO:0000259" key="1">
    <source>
        <dbReference type="Pfam" id="PF13456"/>
    </source>
</evidence>
<evidence type="ECO:0000313" key="2">
    <source>
        <dbReference type="EMBL" id="KAK8481823.1"/>
    </source>
</evidence>
<reference evidence="2 3" key="1">
    <citation type="journal article" date="2024" name="G3 (Bethesda)">
        <title>Genome assembly of Hibiscus sabdariffa L. provides insights into metabolisms of medicinal natural products.</title>
        <authorList>
            <person name="Kim T."/>
        </authorList>
    </citation>
    <scope>NUCLEOTIDE SEQUENCE [LARGE SCALE GENOMIC DNA]</scope>
    <source>
        <strain evidence="2">TK-2024</strain>
        <tissue evidence="2">Old leaves</tissue>
    </source>
</reference>
<dbReference type="InterPro" id="IPR044730">
    <property type="entry name" value="RNase_H-like_dom_plant"/>
</dbReference>
<dbReference type="InterPro" id="IPR002156">
    <property type="entry name" value="RNaseH_domain"/>
</dbReference>
<dbReference type="CDD" id="cd06222">
    <property type="entry name" value="RNase_H_like"/>
    <property type="match status" value="1"/>
</dbReference>
<dbReference type="Proteomes" id="UP001396334">
    <property type="component" value="Unassembled WGS sequence"/>
</dbReference>
<dbReference type="Pfam" id="PF13456">
    <property type="entry name" value="RVT_3"/>
    <property type="match status" value="1"/>
</dbReference>
<dbReference type="PANTHER" id="PTHR47723">
    <property type="entry name" value="OS05G0353850 PROTEIN"/>
    <property type="match status" value="1"/>
</dbReference>
<proteinExistence type="predicted"/>
<organism evidence="2 3">
    <name type="scientific">Hibiscus sabdariffa</name>
    <name type="common">roselle</name>
    <dbReference type="NCBI Taxonomy" id="183260"/>
    <lineage>
        <taxon>Eukaryota</taxon>
        <taxon>Viridiplantae</taxon>
        <taxon>Streptophyta</taxon>
        <taxon>Embryophyta</taxon>
        <taxon>Tracheophyta</taxon>
        <taxon>Spermatophyta</taxon>
        <taxon>Magnoliopsida</taxon>
        <taxon>eudicotyledons</taxon>
        <taxon>Gunneridae</taxon>
        <taxon>Pentapetalae</taxon>
        <taxon>rosids</taxon>
        <taxon>malvids</taxon>
        <taxon>Malvales</taxon>
        <taxon>Malvaceae</taxon>
        <taxon>Malvoideae</taxon>
        <taxon>Hibiscus</taxon>
    </lineage>
</organism>
<evidence type="ECO:0000313" key="3">
    <source>
        <dbReference type="Proteomes" id="UP001396334"/>
    </source>
</evidence>
<comment type="caution">
    <text evidence="2">The sequence shown here is derived from an EMBL/GenBank/DDBJ whole genome shotgun (WGS) entry which is preliminary data.</text>
</comment>
<name>A0ABR1ZME8_9ROSI</name>
<dbReference type="InterPro" id="IPR012337">
    <property type="entry name" value="RNaseH-like_sf"/>
</dbReference>
<sequence>MRRVILFLGVVDDSRLQLVEPWIFVFNNSRSEGVRAVDGVASCGGVIRDSNGIWVAGFSKFIGRCSMLEAEFWAVFEGLCYAKSFNVSKVVVEFDNQDVIDVLLMSA</sequence>
<dbReference type="PANTHER" id="PTHR47723:SF19">
    <property type="entry name" value="POLYNUCLEOTIDYL TRANSFERASE, RIBONUCLEASE H-LIKE SUPERFAMILY PROTEIN"/>
    <property type="match status" value="1"/>
</dbReference>
<dbReference type="InterPro" id="IPR036397">
    <property type="entry name" value="RNaseH_sf"/>
</dbReference>
<accession>A0ABR1ZME8</accession>
<dbReference type="EMBL" id="JBBPBN010000850">
    <property type="protein sequence ID" value="KAK8481823.1"/>
    <property type="molecule type" value="Genomic_DNA"/>
</dbReference>
<dbReference type="InterPro" id="IPR053151">
    <property type="entry name" value="RNase_H-like"/>
</dbReference>
<protein>
    <recommendedName>
        <fullName evidence="1">RNase H type-1 domain-containing protein</fullName>
    </recommendedName>
</protein>
<keyword evidence="3" id="KW-1185">Reference proteome</keyword>
<dbReference type="SUPFAM" id="SSF53098">
    <property type="entry name" value="Ribonuclease H-like"/>
    <property type="match status" value="1"/>
</dbReference>
<dbReference type="Gene3D" id="3.30.420.10">
    <property type="entry name" value="Ribonuclease H-like superfamily/Ribonuclease H"/>
    <property type="match status" value="1"/>
</dbReference>